<dbReference type="RefSeq" id="WP_045461409.1">
    <property type="nucleotide sequence ID" value="NZ_BBLT01000003.1"/>
</dbReference>
<gene>
    <name evidence="3" type="ORF">MYP_1674</name>
</gene>
<organism evidence="3 4">
    <name type="scientific">Sporocytophaga myxococcoides</name>
    <dbReference type="NCBI Taxonomy" id="153721"/>
    <lineage>
        <taxon>Bacteria</taxon>
        <taxon>Pseudomonadati</taxon>
        <taxon>Bacteroidota</taxon>
        <taxon>Cytophagia</taxon>
        <taxon>Cytophagales</taxon>
        <taxon>Cytophagaceae</taxon>
        <taxon>Sporocytophaga</taxon>
    </lineage>
</organism>
<dbReference type="PANTHER" id="PTHR36919">
    <property type="entry name" value="BLR1215 PROTEIN"/>
    <property type="match status" value="1"/>
</dbReference>
<dbReference type="EMBL" id="BBLT01000003">
    <property type="protein sequence ID" value="GAL84446.1"/>
    <property type="molecule type" value="Genomic_DNA"/>
</dbReference>
<dbReference type="eggNOG" id="COG4731">
    <property type="taxonomic scope" value="Bacteria"/>
</dbReference>
<reference evidence="3 4" key="1">
    <citation type="submission" date="2014-09" db="EMBL/GenBank/DDBJ databases">
        <title>Sporocytophaga myxococcoides PG-01 genome sequencing.</title>
        <authorList>
            <person name="Liu L."/>
            <person name="Gao P.J."/>
            <person name="Chen G.J."/>
            <person name="Wang L.S."/>
        </authorList>
    </citation>
    <scope>NUCLEOTIDE SEQUENCE [LARGE SCALE GENOMIC DNA]</scope>
    <source>
        <strain evidence="3 4">PG-01</strain>
    </source>
</reference>
<dbReference type="Gene3D" id="2.40.128.520">
    <property type="match status" value="1"/>
</dbReference>
<protein>
    <recommendedName>
        <fullName evidence="2">DUF2147 domain-containing protein</fullName>
    </recommendedName>
</protein>
<comment type="caution">
    <text evidence="3">The sequence shown here is derived from an EMBL/GenBank/DDBJ whole genome shotgun (WGS) entry which is preliminary data.</text>
</comment>
<dbReference type="OrthoDB" id="9814399at2"/>
<dbReference type="InterPro" id="IPR019223">
    <property type="entry name" value="DUF2147"/>
</dbReference>
<keyword evidence="1" id="KW-0732">Signal</keyword>
<keyword evidence="4" id="KW-1185">Reference proteome</keyword>
<dbReference type="STRING" id="153721.MYP_1674"/>
<evidence type="ECO:0000256" key="1">
    <source>
        <dbReference type="SAM" id="SignalP"/>
    </source>
</evidence>
<evidence type="ECO:0000313" key="4">
    <source>
        <dbReference type="Proteomes" id="UP000030185"/>
    </source>
</evidence>
<dbReference type="PANTHER" id="PTHR36919:SF2">
    <property type="entry name" value="BLL6627 PROTEIN"/>
    <property type="match status" value="1"/>
</dbReference>
<proteinExistence type="predicted"/>
<evidence type="ECO:0000313" key="3">
    <source>
        <dbReference type="EMBL" id="GAL84446.1"/>
    </source>
</evidence>
<feature type="domain" description="DUF2147" evidence="2">
    <location>
        <begin position="32"/>
        <end position="148"/>
    </location>
</feature>
<dbReference type="AlphaFoldDB" id="A0A098LBY8"/>
<feature type="chain" id="PRO_5001937040" description="DUF2147 domain-containing protein" evidence="1">
    <location>
        <begin position="19"/>
        <end position="150"/>
    </location>
</feature>
<dbReference type="Pfam" id="PF09917">
    <property type="entry name" value="DUF2147"/>
    <property type="match status" value="1"/>
</dbReference>
<sequence length="150" mass="17187">MKKIFALFLLALSFTVFSADSLAQYSGDEVIGIWETPGDDNGRIEIFKSANKYYGKIIWLKRKGENGEVLTDKNNPNKALQNRPIIGAEILKGFVFNKDEDRWEDGEIYDPKSGNTYSCQISLQDKNTMKVRGYIGFSLIGRTEYWKRVK</sequence>
<feature type="signal peptide" evidence="1">
    <location>
        <begin position="1"/>
        <end position="18"/>
    </location>
</feature>
<accession>A0A098LBY8</accession>
<evidence type="ECO:0000259" key="2">
    <source>
        <dbReference type="Pfam" id="PF09917"/>
    </source>
</evidence>
<name>A0A098LBY8_9BACT</name>
<dbReference type="Proteomes" id="UP000030185">
    <property type="component" value="Unassembled WGS sequence"/>
</dbReference>